<dbReference type="AlphaFoldDB" id="A0A3F3QJX1"/>
<name>A0A3F3QJX1_9EURO</name>
<keyword evidence="1" id="KW-0812">Transmembrane</keyword>
<feature type="transmembrane region" description="Helical" evidence="1">
    <location>
        <begin position="6"/>
        <end position="27"/>
    </location>
</feature>
<evidence type="ECO:0000313" key="3">
    <source>
        <dbReference type="Proteomes" id="UP000253729"/>
    </source>
</evidence>
<protein>
    <submittedName>
        <fullName evidence="2">Uncharacterized protein</fullName>
    </submittedName>
</protein>
<keyword evidence="1" id="KW-1133">Transmembrane helix</keyword>
<proteinExistence type="predicted"/>
<dbReference type="GeneID" id="38132601"/>
<dbReference type="EMBL" id="KZ852032">
    <property type="protein sequence ID" value="RDH39583.1"/>
    <property type="molecule type" value="Genomic_DNA"/>
</dbReference>
<evidence type="ECO:0000256" key="1">
    <source>
        <dbReference type="SAM" id="Phobius"/>
    </source>
</evidence>
<organism evidence="2 3">
    <name type="scientific">Aspergillus welwitschiae</name>
    <dbReference type="NCBI Taxonomy" id="1341132"/>
    <lineage>
        <taxon>Eukaryota</taxon>
        <taxon>Fungi</taxon>
        <taxon>Dikarya</taxon>
        <taxon>Ascomycota</taxon>
        <taxon>Pezizomycotina</taxon>
        <taxon>Eurotiomycetes</taxon>
        <taxon>Eurotiomycetidae</taxon>
        <taxon>Eurotiales</taxon>
        <taxon>Aspergillaceae</taxon>
        <taxon>Aspergillus</taxon>
        <taxon>Aspergillus subgen. Circumdati</taxon>
    </lineage>
</organism>
<dbReference type="Proteomes" id="UP000253729">
    <property type="component" value="Unassembled WGS sequence"/>
</dbReference>
<sequence length="91" mass="9891">MLECTFPVLGIYLTPVIATGIILGPCLPAKSIHIPSTCSILVTSPMQCGGKTSNTFHNKPTPLCCILIYLSVVIYDHFAYILPTGYILTFE</sequence>
<keyword evidence="1" id="KW-0472">Membrane</keyword>
<accession>A0A3F3QJX1</accession>
<feature type="transmembrane region" description="Helical" evidence="1">
    <location>
        <begin position="63"/>
        <end position="82"/>
    </location>
</feature>
<reference evidence="2 3" key="1">
    <citation type="submission" date="2018-07" db="EMBL/GenBank/DDBJ databases">
        <title>The genomes of Aspergillus section Nigri reveals drivers in fungal speciation.</title>
        <authorList>
            <consortium name="DOE Joint Genome Institute"/>
            <person name="Vesth T.C."/>
            <person name="Nybo J."/>
            <person name="Theobald S."/>
            <person name="Brandl J."/>
            <person name="Frisvad J.C."/>
            <person name="Nielsen K.F."/>
            <person name="Lyhne E.K."/>
            <person name="Kogle M.E."/>
            <person name="Kuo A."/>
            <person name="Riley R."/>
            <person name="Clum A."/>
            <person name="Nolan M."/>
            <person name="Lipzen A."/>
            <person name="Salamov A."/>
            <person name="Henrissat B."/>
            <person name="Wiebenga A."/>
            <person name="De vries R.P."/>
            <person name="Grigoriev I.V."/>
            <person name="Mortensen U.H."/>
            <person name="Andersen M.R."/>
            <person name="Baker S.E."/>
        </authorList>
    </citation>
    <scope>NUCLEOTIDE SEQUENCE [LARGE SCALE GENOMIC DNA]</scope>
    <source>
        <strain evidence="2 3">CBS 139.54b</strain>
    </source>
</reference>
<keyword evidence="3" id="KW-1185">Reference proteome</keyword>
<dbReference type="RefSeq" id="XP_026632605.1">
    <property type="nucleotide sequence ID" value="XM_026764245.1"/>
</dbReference>
<evidence type="ECO:0000313" key="2">
    <source>
        <dbReference type="EMBL" id="RDH39583.1"/>
    </source>
</evidence>
<gene>
    <name evidence="2" type="ORF">BDQ94DRAFT_133311</name>
</gene>